<organism evidence="1 2">
    <name type="scientific">Dreissena polymorpha</name>
    <name type="common">Zebra mussel</name>
    <name type="synonym">Mytilus polymorpha</name>
    <dbReference type="NCBI Taxonomy" id="45954"/>
    <lineage>
        <taxon>Eukaryota</taxon>
        <taxon>Metazoa</taxon>
        <taxon>Spiralia</taxon>
        <taxon>Lophotrochozoa</taxon>
        <taxon>Mollusca</taxon>
        <taxon>Bivalvia</taxon>
        <taxon>Autobranchia</taxon>
        <taxon>Heteroconchia</taxon>
        <taxon>Euheterodonta</taxon>
        <taxon>Imparidentia</taxon>
        <taxon>Neoheterodontei</taxon>
        <taxon>Myida</taxon>
        <taxon>Dreissenoidea</taxon>
        <taxon>Dreissenidae</taxon>
        <taxon>Dreissena</taxon>
    </lineage>
</organism>
<evidence type="ECO:0000313" key="1">
    <source>
        <dbReference type="EMBL" id="KAH3876604.1"/>
    </source>
</evidence>
<reference evidence="1" key="2">
    <citation type="submission" date="2020-11" db="EMBL/GenBank/DDBJ databases">
        <authorList>
            <person name="McCartney M.A."/>
            <person name="Auch B."/>
            <person name="Kono T."/>
            <person name="Mallez S."/>
            <person name="Becker A."/>
            <person name="Gohl D.M."/>
            <person name="Silverstein K.A.T."/>
            <person name="Koren S."/>
            <person name="Bechman K.B."/>
            <person name="Herman A."/>
            <person name="Abrahante J.E."/>
            <person name="Garbe J."/>
        </authorList>
    </citation>
    <scope>NUCLEOTIDE SEQUENCE</scope>
    <source>
        <strain evidence="1">Duluth1</strain>
        <tissue evidence="1">Whole animal</tissue>
    </source>
</reference>
<sequence>MKKSLKAISTGPQYKEGTTWSRQLEDKAEPVAAHMHWTMKNCKENPQLLVLRQNLDSVVKHYKNEHDNCFDTSSLSCKTDKNYEPSRTVITNPKVEKMLENAIKSSVIYTSPEDFILSRSSFSVESFNNVMNIFQDKRIAFSDMQYNMRSQLSVFTGMKMLIEHLPPS</sequence>
<comment type="caution">
    <text evidence="1">The sequence shown here is derived from an EMBL/GenBank/DDBJ whole genome shotgun (WGS) entry which is preliminary data.</text>
</comment>
<reference evidence="1" key="1">
    <citation type="journal article" date="2019" name="bioRxiv">
        <title>The Genome of the Zebra Mussel, Dreissena polymorpha: A Resource for Invasive Species Research.</title>
        <authorList>
            <person name="McCartney M.A."/>
            <person name="Auch B."/>
            <person name="Kono T."/>
            <person name="Mallez S."/>
            <person name="Zhang Y."/>
            <person name="Obille A."/>
            <person name="Becker A."/>
            <person name="Abrahante J.E."/>
            <person name="Garbe J."/>
            <person name="Badalamenti J.P."/>
            <person name="Herman A."/>
            <person name="Mangelson H."/>
            <person name="Liachko I."/>
            <person name="Sullivan S."/>
            <person name="Sone E.D."/>
            <person name="Koren S."/>
            <person name="Silverstein K.A.T."/>
            <person name="Beckman K.B."/>
            <person name="Gohl D.M."/>
        </authorList>
    </citation>
    <scope>NUCLEOTIDE SEQUENCE</scope>
    <source>
        <strain evidence="1">Duluth1</strain>
        <tissue evidence="1">Whole animal</tissue>
    </source>
</reference>
<keyword evidence="2" id="KW-1185">Reference proteome</keyword>
<accession>A0A9D4MI96</accession>
<evidence type="ECO:0000313" key="2">
    <source>
        <dbReference type="Proteomes" id="UP000828390"/>
    </source>
</evidence>
<dbReference type="EMBL" id="JAIWYP010000001">
    <property type="protein sequence ID" value="KAH3876604.1"/>
    <property type="molecule type" value="Genomic_DNA"/>
</dbReference>
<proteinExistence type="predicted"/>
<dbReference type="Proteomes" id="UP000828390">
    <property type="component" value="Unassembled WGS sequence"/>
</dbReference>
<protein>
    <submittedName>
        <fullName evidence="1">Uncharacterized protein</fullName>
    </submittedName>
</protein>
<dbReference type="AlphaFoldDB" id="A0A9D4MI96"/>
<gene>
    <name evidence="1" type="ORF">DPMN_000451</name>
</gene>
<name>A0A9D4MI96_DREPO</name>